<dbReference type="EMBL" id="LT669839">
    <property type="protein sequence ID" value="SHD76441.1"/>
    <property type="molecule type" value="Genomic_DNA"/>
</dbReference>
<evidence type="ECO:0000256" key="2">
    <source>
        <dbReference type="ARBA" id="ARBA00011032"/>
    </source>
</evidence>
<dbReference type="Gene3D" id="3.60.9.10">
    <property type="entry name" value="Aldehyde ferredoxin oxidoreductase, N-terminal domain"/>
    <property type="match status" value="1"/>
</dbReference>
<accession>M1Z8Y4</accession>
<dbReference type="GO" id="GO:0051539">
    <property type="term" value="F:4 iron, 4 sulfur cluster binding"/>
    <property type="evidence" value="ECO:0007669"/>
    <property type="project" value="UniProtKB-KW"/>
</dbReference>
<evidence type="ECO:0000313" key="11">
    <source>
        <dbReference type="Proteomes" id="UP000245423"/>
    </source>
</evidence>
<evidence type="ECO:0000256" key="1">
    <source>
        <dbReference type="ARBA" id="ARBA00001966"/>
    </source>
</evidence>
<evidence type="ECO:0000256" key="5">
    <source>
        <dbReference type="ARBA" id="ARBA00023002"/>
    </source>
</evidence>
<reference evidence="10 11" key="1">
    <citation type="submission" date="2016-11" db="EMBL/GenBank/DDBJ databases">
        <authorList>
            <person name="Manzoor S."/>
        </authorList>
    </citation>
    <scope>NUCLEOTIDE SEQUENCE [LARGE SCALE GENOMIC DNA]</scope>
    <source>
        <strain evidence="10">Clostridium ultunense strain Esp</strain>
    </source>
</reference>
<keyword evidence="4" id="KW-0479">Metal-binding</keyword>
<dbReference type="GO" id="GO:0009055">
    <property type="term" value="F:electron transfer activity"/>
    <property type="evidence" value="ECO:0007669"/>
    <property type="project" value="InterPro"/>
</dbReference>
<evidence type="ECO:0000259" key="9">
    <source>
        <dbReference type="SMART" id="SM00790"/>
    </source>
</evidence>
<dbReference type="InterPro" id="IPR013984">
    <property type="entry name" value="Ald_Fedxn_OxRdtase_dom2"/>
</dbReference>
<comment type="similarity">
    <text evidence="2">Belongs to the AOR/FOR family.</text>
</comment>
<dbReference type="GO" id="GO:0046872">
    <property type="term" value="F:metal ion binding"/>
    <property type="evidence" value="ECO:0007669"/>
    <property type="project" value="UniProtKB-KW"/>
</dbReference>
<evidence type="ECO:0000313" key="10">
    <source>
        <dbReference type="EMBL" id="SHD76441.1"/>
    </source>
</evidence>
<evidence type="ECO:0000256" key="6">
    <source>
        <dbReference type="ARBA" id="ARBA00023004"/>
    </source>
</evidence>
<dbReference type="Proteomes" id="UP000245423">
    <property type="component" value="Chromosome 1"/>
</dbReference>
<dbReference type="InterPro" id="IPR036021">
    <property type="entry name" value="Tungsten_al_ferr_oxy-like_C"/>
</dbReference>
<dbReference type="InterPro" id="IPR013983">
    <property type="entry name" value="Ald_Fedxn_OxRdtase_N"/>
</dbReference>
<dbReference type="Gene3D" id="1.10.569.10">
    <property type="entry name" value="Aldehyde Ferredoxin Oxidoreductase Protein, subunit A, domain 2"/>
    <property type="match status" value="1"/>
</dbReference>
<comment type="cofactor">
    <cofactor evidence="1">
        <name>[4Fe-4S] cluster</name>
        <dbReference type="ChEBI" id="CHEBI:49883"/>
    </cofactor>
</comment>
<keyword evidence="11" id="KW-1185">Reference proteome</keyword>
<sequence length="628" mass="69109">MNFPNANILEVDLTKGTIKKTILDGETHRLYPGGSALGTYILLKELKPKVDPLSPDNVLVLSVSPFTGLPIAGANRITVTTKSPLTNGIGDSQAGGFFPAYLKGNGWNALVFKGKAEKPVYLYIDGDKIELRDASKIWGEVTGEAERLIREDLGIEDIDIAQIGPGGENLVKFANIINMCNRANGRNGTGAVMGSKNLKAVVVKKKLGLKPADEENFKTLAREGVDRFNNSHGLQQLGEHGTNRGLISHHKNGFLATRNWISGYFPEGAENITGTTMTETILKKRDTCYACPVRCKRVVEIEGKVDPLYGGPEYETAAALGSYCGITNLETVAIANQLCNMYGLDTISCGATISFAMECFEEGILTKEDTDGLELTFGNDETLIKLIEKIGKREGIGNLLAEGSYRAAKEIGKGAEKYSMTAKKQELPAHMPQYKPSLGLIYAVNPFGADHQSSEHDPVLTLPPESQARKNLAMIGIYKGYDDNFELDDEKTRFAFNTQCLESTIDTLSLCQFLWGVATLYGPKDLVSLAKYGIDWDTSLYELMEIGERKVNMMRYFNAREGFTKEDDTLPERLFEPFKDGPSKGAALDREKYEKSKELYYEIAGWDKETGNPTEGTLKRLSLGWVAI</sequence>
<comment type="cofactor">
    <cofactor evidence="8">
        <name>tungstopterin</name>
        <dbReference type="ChEBI" id="CHEBI:30402"/>
    </cofactor>
</comment>
<dbReference type="InterPro" id="IPR001203">
    <property type="entry name" value="OxRdtase_Ald_Fedxn_C"/>
</dbReference>
<keyword evidence="5" id="KW-0560">Oxidoreductase</keyword>
<evidence type="ECO:0000256" key="8">
    <source>
        <dbReference type="ARBA" id="ARBA00049934"/>
    </source>
</evidence>
<gene>
    <name evidence="10" type="ORF">CUESP1_1066</name>
</gene>
<proteinExistence type="inferred from homology"/>
<dbReference type="Pfam" id="PF02730">
    <property type="entry name" value="AFOR_N"/>
    <property type="match status" value="1"/>
</dbReference>
<dbReference type="Gene3D" id="1.10.599.10">
    <property type="entry name" value="Aldehyde Ferredoxin Oxidoreductase Protein, subunit A, domain 3"/>
    <property type="match status" value="1"/>
</dbReference>
<dbReference type="OrthoDB" id="9763894at2"/>
<evidence type="ECO:0000256" key="3">
    <source>
        <dbReference type="ARBA" id="ARBA00022485"/>
    </source>
</evidence>
<dbReference type="SMART" id="SM00790">
    <property type="entry name" value="AFOR_N"/>
    <property type="match status" value="1"/>
</dbReference>
<name>M1Z8Y4_9FIRM</name>
<dbReference type="AlphaFoldDB" id="M1Z8Y4"/>
<dbReference type="PANTHER" id="PTHR30038">
    <property type="entry name" value="ALDEHYDE FERREDOXIN OXIDOREDUCTASE"/>
    <property type="match status" value="1"/>
</dbReference>
<evidence type="ECO:0000256" key="7">
    <source>
        <dbReference type="ARBA" id="ARBA00023014"/>
    </source>
</evidence>
<dbReference type="SUPFAM" id="SSF56228">
    <property type="entry name" value="Aldehyde ferredoxin oxidoreductase, N-terminal domain"/>
    <property type="match status" value="1"/>
</dbReference>
<keyword evidence="3" id="KW-0004">4Fe-4S</keyword>
<dbReference type="PANTHER" id="PTHR30038:SF0">
    <property type="entry name" value="TUNGSTEN-CONTAINING ALDEHYDE FERREDOXIN OXIDOREDUCTASE"/>
    <property type="match status" value="1"/>
</dbReference>
<dbReference type="InterPro" id="IPR036503">
    <property type="entry name" value="Ald_Fedxn_OxRdtase_N_sf"/>
</dbReference>
<dbReference type="RefSeq" id="WP_005584429.1">
    <property type="nucleotide sequence ID" value="NZ_LT669839.1"/>
</dbReference>
<dbReference type="Pfam" id="PF01314">
    <property type="entry name" value="AFOR_C"/>
    <property type="match status" value="1"/>
</dbReference>
<keyword evidence="6" id="KW-0408">Iron</keyword>
<organism evidence="10 11">
    <name type="scientific">[Clostridium] ultunense Esp</name>
    <dbReference type="NCBI Taxonomy" id="1288971"/>
    <lineage>
        <taxon>Bacteria</taxon>
        <taxon>Bacillati</taxon>
        <taxon>Bacillota</taxon>
        <taxon>Tissierellia</taxon>
        <taxon>Tissierellales</taxon>
        <taxon>Tepidimicrobiaceae</taxon>
        <taxon>Schnuerera</taxon>
    </lineage>
</organism>
<feature type="domain" description="Aldehyde ferredoxin oxidoreductase N-terminal" evidence="9">
    <location>
        <begin position="5"/>
        <end position="207"/>
    </location>
</feature>
<protein>
    <submittedName>
        <fullName evidence="10">Aldehyde ferredoxin oxidoreductase</fullName>
    </submittedName>
</protein>
<dbReference type="GO" id="GO:0016625">
    <property type="term" value="F:oxidoreductase activity, acting on the aldehyde or oxo group of donors, iron-sulfur protein as acceptor"/>
    <property type="evidence" value="ECO:0007669"/>
    <property type="project" value="InterPro"/>
</dbReference>
<dbReference type="HOGENOM" id="CLU_020364_1_0_9"/>
<dbReference type="SUPFAM" id="SSF48310">
    <property type="entry name" value="Aldehyde ferredoxin oxidoreductase, C-terminal domains"/>
    <property type="match status" value="1"/>
</dbReference>
<evidence type="ECO:0000256" key="4">
    <source>
        <dbReference type="ARBA" id="ARBA00022723"/>
    </source>
</evidence>
<keyword evidence="7" id="KW-0411">Iron-sulfur</keyword>
<dbReference type="InterPro" id="IPR013985">
    <property type="entry name" value="Ald_Fedxn_OxRdtase_dom3"/>
</dbReference>
<dbReference type="InterPro" id="IPR051919">
    <property type="entry name" value="W-dependent_AOR"/>
</dbReference>